<dbReference type="SUPFAM" id="SSF53187">
    <property type="entry name" value="Zn-dependent exopeptidases"/>
    <property type="match status" value="1"/>
</dbReference>
<comment type="caution">
    <text evidence="5">The sequence shown here is derived from an EMBL/GenBank/DDBJ whole genome shotgun (WGS) entry which is preliminary data.</text>
</comment>
<dbReference type="GO" id="GO:0008745">
    <property type="term" value="F:N-acetylmuramoyl-L-alanine amidase activity"/>
    <property type="evidence" value="ECO:0007669"/>
    <property type="project" value="InterPro"/>
</dbReference>
<feature type="domain" description="MurNAc-LAA" evidence="4">
    <location>
        <begin position="243"/>
        <end position="373"/>
    </location>
</feature>
<evidence type="ECO:0000259" key="4">
    <source>
        <dbReference type="SMART" id="SM00646"/>
    </source>
</evidence>
<dbReference type="Pfam" id="PF01520">
    <property type="entry name" value="Amidase_3"/>
    <property type="match status" value="1"/>
</dbReference>
<sequence length="426" mass="45133">MRTTCFPLTAPPIRVASSLAALLVTLASPCRAQAPALAAPGPAATGIVLTGVRAFSGPENTRIVFEFSRPTALVAPDSGTARQVTLSLPGEAVARAAQVPAVLRVLDGVVDSVECDTRVDGGTFRLAFRDSSEFHVVSLAAQDDQPFRLTVDVERRGAAQAEERRLADIAQGKRRDRVRVVAVDAGHGGEDTGARGPRGVRVLEKDVTLAVARALVAELNSVPGVRGELIRDGDYFIPLRDRYLRAEKMKADLFVSIHANSSKRRGSGRGTEVYFLSLRGASDQADADLADAENAADLVGGVPPKTEDDVVNILYDVKRTSVLEQSRPAAGGARHQAGRLRGAQVGGVPIGAGRDRVHQQSRRGAAAQEPGIPRADRAPDRAGGPQLLRSRGGEPDRRADRPGPPLGAVHSRLVPPPRRVTRPSTL</sequence>
<protein>
    <recommendedName>
        <fullName evidence="4">MurNAc-LAA domain-containing protein</fullName>
    </recommendedName>
</protein>
<keyword evidence="1" id="KW-0378">Hydrolase</keyword>
<dbReference type="GO" id="GO:0030288">
    <property type="term" value="C:outer membrane-bounded periplasmic space"/>
    <property type="evidence" value="ECO:0007669"/>
    <property type="project" value="TreeGrafter"/>
</dbReference>
<dbReference type="GO" id="GO:0009253">
    <property type="term" value="P:peptidoglycan catabolic process"/>
    <property type="evidence" value="ECO:0007669"/>
    <property type="project" value="InterPro"/>
</dbReference>
<dbReference type="PANTHER" id="PTHR30404:SF0">
    <property type="entry name" value="N-ACETYLMURAMOYL-L-ALANINE AMIDASE AMIC"/>
    <property type="match status" value="1"/>
</dbReference>
<evidence type="ECO:0000313" key="6">
    <source>
        <dbReference type="Proteomes" id="UP000319771"/>
    </source>
</evidence>
<dbReference type="Gene3D" id="3.40.630.40">
    <property type="entry name" value="Zn-dependent exopeptidases"/>
    <property type="match status" value="1"/>
</dbReference>
<feature type="chain" id="PRO_5021753689" description="MurNAc-LAA domain-containing protein" evidence="3">
    <location>
        <begin position="33"/>
        <end position="426"/>
    </location>
</feature>
<organism evidence="5 6">
    <name type="scientific">Eiseniibacteriota bacterium</name>
    <dbReference type="NCBI Taxonomy" id="2212470"/>
    <lineage>
        <taxon>Bacteria</taxon>
        <taxon>Candidatus Eiseniibacteriota</taxon>
    </lineage>
</organism>
<feature type="signal peptide" evidence="3">
    <location>
        <begin position="1"/>
        <end position="32"/>
    </location>
</feature>
<gene>
    <name evidence="5" type="ORF">E6K81_02240</name>
</gene>
<dbReference type="EMBL" id="VBPB01000032">
    <property type="protein sequence ID" value="TMQ73916.1"/>
    <property type="molecule type" value="Genomic_DNA"/>
</dbReference>
<evidence type="ECO:0000256" key="1">
    <source>
        <dbReference type="ARBA" id="ARBA00022801"/>
    </source>
</evidence>
<dbReference type="InterPro" id="IPR050695">
    <property type="entry name" value="N-acetylmuramoyl_amidase_3"/>
</dbReference>
<feature type="compositionally biased region" description="Basic and acidic residues" evidence="2">
    <location>
        <begin position="391"/>
        <end position="401"/>
    </location>
</feature>
<name>A0A538UDG2_UNCEI</name>
<evidence type="ECO:0000256" key="2">
    <source>
        <dbReference type="SAM" id="MobiDB-lite"/>
    </source>
</evidence>
<accession>A0A538UDG2</accession>
<feature type="region of interest" description="Disordered" evidence="2">
    <location>
        <begin position="325"/>
        <end position="426"/>
    </location>
</feature>
<dbReference type="AlphaFoldDB" id="A0A538UDG2"/>
<dbReference type="PANTHER" id="PTHR30404">
    <property type="entry name" value="N-ACETYLMURAMOYL-L-ALANINE AMIDASE"/>
    <property type="match status" value="1"/>
</dbReference>
<dbReference type="CDD" id="cd02696">
    <property type="entry name" value="MurNAc-LAA"/>
    <property type="match status" value="1"/>
</dbReference>
<keyword evidence="3" id="KW-0732">Signal</keyword>
<proteinExistence type="predicted"/>
<dbReference type="SMART" id="SM00646">
    <property type="entry name" value="Ami_3"/>
    <property type="match status" value="1"/>
</dbReference>
<dbReference type="InterPro" id="IPR002508">
    <property type="entry name" value="MurNAc-LAA_cat"/>
</dbReference>
<dbReference type="Proteomes" id="UP000319771">
    <property type="component" value="Unassembled WGS sequence"/>
</dbReference>
<evidence type="ECO:0000313" key="5">
    <source>
        <dbReference type="EMBL" id="TMQ73916.1"/>
    </source>
</evidence>
<reference evidence="5 6" key="1">
    <citation type="journal article" date="2019" name="Nat. Microbiol.">
        <title>Mediterranean grassland soil C-N compound turnover is dependent on rainfall and depth, and is mediated by genomically divergent microorganisms.</title>
        <authorList>
            <person name="Diamond S."/>
            <person name="Andeer P.F."/>
            <person name="Li Z."/>
            <person name="Crits-Christoph A."/>
            <person name="Burstein D."/>
            <person name="Anantharaman K."/>
            <person name="Lane K.R."/>
            <person name="Thomas B.C."/>
            <person name="Pan C."/>
            <person name="Northen T.R."/>
            <person name="Banfield J.F."/>
        </authorList>
    </citation>
    <scope>NUCLEOTIDE SEQUENCE [LARGE SCALE GENOMIC DNA]</scope>
    <source>
        <strain evidence="5">WS_11</strain>
    </source>
</reference>
<evidence type="ECO:0000256" key="3">
    <source>
        <dbReference type="SAM" id="SignalP"/>
    </source>
</evidence>